<keyword evidence="3" id="KW-1185">Reference proteome</keyword>
<sequence>MRPCSPHRLTSSVISDETVQSPQAMHVHQVSSQMRPCSPHRLASSVISDETVQSPQAGIKCHLR</sequence>
<protein>
    <submittedName>
        <fullName evidence="2">Uncharacterized protein</fullName>
    </submittedName>
</protein>
<accession>A0A9D4FYA1</accession>
<gene>
    <name evidence="2" type="ORF">DPMN_134965</name>
</gene>
<reference evidence="2" key="2">
    <citation type="submission" date="2020-11" db="EMBL/GenBank/DDBJ databases">
        <authorList>
            <person name="McCartney M.A."/>
            <person name="Auch B."/>
            <person name="Kono T."/>
            <person name="Mallez S."/>
            <person name="Becker A."/>
            <person name="Gohl D.M."/>
            <person name="Silverstein K.A.T."/>
            <person name="Koren S."/>
            <person name="Bechman K.B."/>
            <person name="Herman A."/>
            <person name="Abrahante J.E."/>
            <person name="Garbe J."/>
        </authorList>
    </citation>
    <scope>NUCLEOTIDE SEQUENCE</scope>
    <source>
        <strain evidence="2">Duluth1</strain>
        <tissue evidence="2">Whole animal</tissue>
    </source>
</reference>
<name>A0A9D4FYA1_DREPO</name>
<proteinExistence type="predicted"/>
<dbReference type="EMBL" id="JAIWYP010000006">
    <property type="protein sequence ID" value="KAH3806641.1"/>
    <property type="molecule type" value="Genomic_DNA"/>
</dbReference>
<comment type="caution">
    <text evidence="2">The sequence shown here is derived from an EMBL/GenBank/DDBJ whole genome shotgun (WGS) entry which is preliminary data.</text>
</comment>
<feature type="compositionally biased region" description="Polar residues" evidence="1">
    <location>
        <begin position="8"/>
        <end position="21"/>
    </location>
</feature>
<evidence type="ECO:0000256" key="1">
    <source>
        <dbReference type="SAM" id="MobiDB-lite"/>
    </source>
</evidence>
<organism evidence="2 3">
    <name type="scientific">Dreissena polymorpha</name>
    <name type="common">Zebra mussel</name>
    <name type="synonym">Mytilus polymorpha</name>
    <dbReference type="NCBI Taxonomy" id="45954"/>
    <lineage>
        <taxon>Eukaryota</taxon>
        <taxon>Metazoa</taxon>
        <taxon>Spiralia</taxon>
        <taxon>Lophotrochozoa</taxon>
        <taxon>Mollusca</taxon>
        <taxon>Bivalvia</taxon>
        <taxon>Autobranchia</taxon>
        <taxon>Heteroconchia</taxon>
        <taxon>Euheterodonta</taxon>
        <taxon>Imparidentia</taxon>
        <taxon>Neoheterodontei</taxon>
        <taxon>Myida</taxon>
        <taxon>Dreissenoidea</taxon>
        <taxon>Dreissenidae</taxon>
        <taxon>Dreissena</taxon>
    </lineage>
</organism>
<evidence type="ECO:0000313" key="3">
    <source>
        <dbReference type="Proteomes" id="UP000828390"/>
    </source>
</evidence>
<evidence type="ECO:0000313" key="2">
    <source>
        <dbReference type="EMBL" id="KAH3806641.1"/>
    </source>
</evidence>
<reference evidence="2" key="1">
    <citation type="journal article" date="2019" name="bioRxiv">
        <title>The Genome of the Zebra Mussel, Dreissena polymorpha: A Resource for Invasive Species Research.</title>
        <authorList>
            <person name="McCartney M.A."/>
            <person name="Auch B."/>
            <person name="Kono T."/>
            <person name="Mallez S."/>
            <person name="Zhang Y."/>
            <person name="Obille A."/>
            <person name="Becker A."/>
            <person name="Abrahante J.E."/>
            <person name="Garbe J."/>
            <person name="Badalamenti J.P."/>
            <person name="Herman A."/>
            <person name="Mangelson H."/>
            <person name="Liachko I."/>
            <person name="Sullivan S."/>
            <person name="Sone E.D."/>
            <person name="Koren S."/>
            <person name="Silverstein K.A.T."/>
            <person name="Beckman K.B."/>
            <person name="Gohl D.M."/>
        </authorList>
    </citation>
    <scope>NUCLEOTIDE SEQUENCE</scope>
    <source>
        <strain evidence="2">Duluth1</strain>
        <tissue evidence="2">Whole animal</tissue>
    </source>
</reference>
<dbReference type="Proteomes" id="UP000828390">
    <property type="component" value="Unassembled WGS sequence"/>
</dbReference>
<feature type="region of interest" description="Disordered" evidence="1">
    <location>
        <begin position="1"/>
        <end position="21"/>
    </location>
</feature>
<dbReference type="AlphaFoldDB" id="A0A9D4FYA1"/>